<keyword evidence="3" id="KW-1185">Reference proteome</keyword>
<feature type="transmembrane region" description="Helical" evidence="1">
    <location>
        <begin position="163"/>
        <end position="181"/>
    </location>
</feature>
<sequence>MNRALALICFVAAVAFAISPLLTPGFNGFSPDQFPVPQVDPPIQPAGWAFSIWGLIYAWLILGTGFGLLKRAEDASWAPHRLPLAISLVLGTGWLPLAVISPVWATVLIWIMLATALWALRACTTSDRWLQQAPIAIYAGWLTAASVVALMLCLAGYDIGLGMTGWGWIGLALATGLAVTVQRLSPHAPEYGLTVIWALTGVIAANWGDWLFVLGAVLGLGIVGWAIIATRQERG</sequence>
<dbReference type="KEGG" id="cmag:CBW24_03145"/>
<feature type="transmembrane region" description="Helical" evidence="1">
    <location>
        <begin position="211"/>
        <end position="230"/>
    </location>
</feature>
<feature type="transmembrane region" description="Helical" evidence="1">
    <location>
        <begin position="135"/>
        <end position="157"/>
    </location>
</feature>
<organism evidence="2 3">
    <name type="scientific">Pacificitalea manganoxidans</name>
    <dbReference type="NCBI Taxonomy" id="1411902"/>
    <lineage>
        <taxon>Bacteria</taxon>
        <taxon>Pseudomonadati</taxon>
        <taxon>Pseudomonadota</taxon>
        <taxon>Alphaproteobacteria</taxon>
        <taxon>Rhodobacterales</taxon>
        <taxon>Paracoccaceae</taxon>
        <taxon>Pacificitalea</taxon>
    </lineage>
</organism>
<dbReference type="OrthoDB" id="5189031at2"/>
<keyword evidence="1" id="KW-0812">Transmembrane</keyword>
<name>A0A291LWH1_9RHOB</name>
<feature type="transmembrane region" description="Helical" evidence="1">
    <location>
        <begin position="188"/>
        <end position="205"/>
    </location>
</feature>
<evidence type="ECO:0000313" key="3">
    <source>
        <dbReference type="Proteomes" id="UP000219050"/>
    </source>
</evidence>
<protein>
    <submittedName>
        <fullName evidence="2">Uncharacterized protein</fullName>
    </submittedName>
</protein>
<keyword evidence="1" id="KW-0472">Membrane</keyword>
<feature type="transmembrane region" description="Helical" evidence="1">
    <location>
        <begin position="48"/>
        <end position="69"/>
    </location>
</feature>
<gene>
    <name evidence="2" type="ORF">CBW24_03145</name>
</gene>
<dbReference type="AlphaFoldDB" id="A0A291LWH1"/>
<feature type="transmembrane region" description="Helical" evidence="1">
    <location>
        <begin position="103"/>
        <end position="123"/>
    </location>
</feature>
<evidence type="ECO:0000313" key="2">
    <source>
        <dbReference type="EMBL" id="ATI41096.1"/>
    </source>
</evidence>
<accession>A0A291LWH1</accession>
<feature type="transmembrane region" description="Helical" evidence="1">
    <location>
        <begin position="81"/>
        <end position="97"/>
    </location>
</feature>
<dbReference type="EMBL" id="CP021404">
    <property type="protein sequence ID" value="ATI41096.1"/>
    <property type="molecule type" value="Genomic_DNA"/>
</dbReference>
<reference evidence="2 3" key="1">
    <citation type="submission" date="2017-05" db="EMBL/GenBank/DDBJ databases">
        <title>Comparative genomic and metabolic analysis of manganese-oxidizing mechanisms in Celeribater manganoxidans DY25T: its adaption to the environment of polymetallic nodule.</title>
        <authorList>
            <person name="Wang X."/>
        </authorList>
    </citation>
    <scope>NUCLEOTIDE SEQUENCE [LARGE SCALE GENOMIC DNA]</scope>
    <source>
        <strain evidence="2 3">DY25</strain>
    </source>
</reference>
<keyword evidence="1" id="KW-1133">Transmembrane helix</keyword>
<proteinExistence type="predicted"/>
<dbReference type="Proteomes" id="UP000219050">
    <property type="component" value="Chromosome"/>
</dbReference>
<dbReference type="RefSeq" id="WP_097372648.1">
    <property type="nucleotide sequence ID" value="NZ_CP021404.1"/>
</dbReference>
<evidence type="ECO:0000256" key="1">
    <source>
        <dbReference type="SAM" id="Phobius"/>
    </source>
</evidence>